<dbReference type="GO" id="GO:0016538">
    <property type="term" value="F:cyclin-dependent protein serine/threonine kinase regulator activity"/>
    <property type="evidence" value="ECO:0000318"/>
    <property type="project" value="GO_Central"/>
</dbReference>
<dbReference type="InterPro" id="IPR006671">
    <property type="entry name" value="Cyclin_N"/>
</dbReference>
<dbReference type="EMBL" id="GL377694">
    <property type="protein sequence ID" value="EFJ06759.1"/>
    <property type="molecule type" value="Genomic_DNA"/>
</dbReference>
<dbReference type="STRING" id="88036.D8T940"/>
<gene>
    <name evidence="3" type="ORF">SELMODRAFT_236447</name>
</gene>
<accession>D8T940</accession>
<dbReference type="InParanoid" id="D8T940"/>
<dbReference type="PANTHER" id="PTHR10026">
    <property type="entry name" value="CYCLIN"/>
    <property type="match status" value="1"/>
</dbReference>
<dbReference type="Gene3D" id="1.10.472.10">
    <property type="entry name" value="Cyclin-like"/>
    <property type="match status" value="1"/>
</dbReference>
<dbReference type="OMA" id="LECEHHS"/>
<reference evidence="3 4" key="1">
    <citation type="journal article" date="2011" name="Science">
        <title>The Selaginella genome identifies genetic changes associated with the evolution of vascular plants.</title>
        <authorList>
            <person name="Banks J.A."/>
            <person name="Nishiyama T."/>
            <person name="Hasebe M."/>
            <person name="Bowman J.L."/>
            <person name="Gribskov M."/>
            <person name="dePamphilis C."/>
            <person name="Albert V.A."/>
            <person name="Aono N."/>
            <person name="Aoyama T."/>
            <person name="Ambrose B.A."/>
            <person name="Ashton N.W."/>
            <person name="Axtell M.J."/>
            <person name="Barker E."/>
            <person name="Barker M.S."/>
            <person name="Bennetzen J.L."/>
            <person name="Bonawitz N.D."/>
            <person name="Chapple C."/>
            <person name="Cheng C."/>
            <person name="Correa L.G."/>
            <person name="Dacre M."/>
            <person name="DeBarry J."/>
            <person name="Dreyer I."/>
            <person name="Elias M."/>
            <person name="Engstrom E.M."/>
            <person name="Estelle M."/>
            <person name="Feng L."/>
            <person name="Finet C."/>
            <person name="Floyd S.K."/>
            <person name="Frommer W.B."/>
            <person name="Fujita T."/>
            <person name="Gramzow L."/>
            <person name="Gutensohn M."/>
            <person name="Harholt J."/>
            <person name="Hattori M."/>
            <person name="Heyl A."/>
            <person name="Hirai T."/>
            <person name="Hiwatashi Y."/>
            <person name="Ishikawa M."/>
            <person name="Iwata M."/>
            <person name="Karol K.G."/>
            <person name="Koehler B."/>
            <person name="Kolukisaoglu U."/>
            <person name="Kubo M."/>
            <person name="Kurata T."/>
            <person name="Lalonde S."/>
            <person name="Li K."/>
            <person name="Li Y."/>
            <person name="Litt A."/>
            <person name="Lyons E."/>
            <person name="Manning G."/>
            <person name="Maruyama T."/>
            <person name="Michael T.P."/>
            <person name="Mikami K."/>
            <person name="Miyazaki S."/>
            <person name="Morinaga S."/>
            <person name="Murata T."/>
            <person name="Mueller-Roeber B."/>
            <person name="Nelson D.R."/>
            <person name="Obara M."/>
            <person name="Oguri Y."/>
            <person name="Olmstead R.G."/>
            <person name="Onodera N."/>
            <person name="Petersen B.L."/>
            <person name="Pils B."/>
            <person name="Prigge M."/>
            <person name="Rensing S.A."/>
            <person name="Riano-Pachon D.M."/>
            <person name="Roberts A.W."/>
            <person name="Sato Y."/>
            <person name="Scheller H.V."/>
            <person name="Schulz B."/>
            <person name="Schulz C."/>
            <person name="Shakirov E.V."/>
            <person name="Shibagaki N."/>
            <person name="Shinohara N."/>
            <person name="Shippen D.E."/>
            <person name="Soerensen I."/>
            <person name="Sotooka R."/>
            <person name="Sugimoto N."/>
            <person name="Sugita M."/>
            <person name="Sumikawa N."/>
            <person name="Tanurdzic M."/>
            <person name="Theissen G."/>
            <person name="Ulvskov P."/>
            <person name="Wakazuki S."/>
            <person name="Weng J.K."/>
            <person name="Willats W.W."/>
            <person name="Wipf D."/>
            <person name="Wolf P.G."/>
            <person name="Yang L."/>
            <person name="Zimmer A.D."/>
            <person name="Zhu Q."/>
            <person name="Mitros T."/>
            <person name="Hellsten U."/>
            <person name="Loque D."/>
            <person name="Otillar R."/>
            <person name="Salamov A."/>
            <person name="Schmutz J."/>
            <person name="Shapiro H."/>
            <person name="Lindquist E."/>
            <person name="Lucas S."/>
            <person name="Rokhsar D."/>
            <person name="Grigoriev I.V."/>
        </authorList>
    </citation>
    <scope>NUCLEOTIDE SEQUENCE [LARGE SCALE GENOMIC DNA]</scope>
</reference>
<evidence type="ECO:0000256" key="1">
    <source>
        <dbReference type="RuleBase" id="RU000383"/>
    </source>
</evidence>
<evidence type="ECO:0000313" key="3">
    <source>
        <dbReference type="EMBL" id="EFJ06759.1"/>
    </source>
</evidence>
<evidence type="ECO:0000313" key="4">
    <source>
        <dbReference type="Proteomes" id="UP000001514"/>
    </source>
</evidence>
<dbReference type="SUPFAM" id="SSF47954">
    <property type="entry name" value="Cyclin-like"/>
    <property type="match status" value="1"/>
</dbReference>
<dbReference type="Proteomes" id="UP000001514">
    <property type="component" value="Unassembled WGS sequence"/>
</dbReference>
<proteinExistence type="inferred from homology"/>
<dbReference type="InterPro" id="IPR043198">
    <property type="entry name" value="Cyclin/Ssn8"/>
</dbReference>
<dbReference type="Gramene" id="EFJ06759">
    <property type="protein sequence ID" value="EFJ06759"/>
    <property type="gene ID" value="SELMODRAFT_236447"/>
</dbReference>
<keyword evidence="4" id="KW-1185">Reference proteome</keyword>
<dbReference type="SMART" id="SM00385">
    <property type="entry name" value="CYCLIN"/>
    <property type="match status" value="1"/>
</dbReference>
<name>D8T940_SELML</name>
<keyword evidence="1" id="KW-0195">Cyclin</keyword>
<sequence length="159" mass="18648">MLRLYGCELIQESGILLRLPQAVMATGQVLFHRFYCKKSFTRFNVKRVAASCVWLAAKLEESPRKIRDVLKLSSRATRHNFEGKDFFFFLLLLAVVLKSILQAYEEMKVDLIRTERHLLKEMGFICHVEHPHKFVLNYLLQLKAPLELIQEGWNLANDR</sequence>
<comment type="similarity">
    <text evidence="1">Belongs to the cyclin family.</text>
</comment>
<dbReference type="InterPro" id="IPR036915">
    <property type="entry name" value="Cyclin-like_sf"/>
</dbReference>
<dbReference type="InterPro" id="IPR013763">
    <property type="entry name" value="Cyclin-like_dom"/>
</dbReference>
<dbReference type="HOGENOM" id="CLU_140664_0_0_1"/>
<dbReference type="eggNOG" id="KOG0835">
    <property type="taxonomic scope" value="Eukaryota"/>
</dbReference>
<dbReference type="GO" id="GO:0005634">
    <property type="term" value="C:nucleus"/>
    <property type="evidence" value="ECO:0000318"/>
    <property type="project" value="GO_Central"/>
</dbReference>
<dbReference type="Pfam" id="PF00134">
    <property type="entry name" value="Cyclin_N"/>
    <property type="match status" value="1"/>
</dbReference>
<dbReference type="AlphaFoldDB" id="D8T940"/>
<feature type="domain" description="Cyclin-like" evidence="2">
    <location>
        <begin position="8"/>
        <end position="120"/>
    </location>
</feature>
<dbReference type="GO" id="GO:0006357">
    <property type="term" value="P:regulation of transcription by RNA polymerase II"/>
    <property type="evidence" value="ECO:0007669"/>
    <property type="project" value="InterPro"/>
</dbReference>
<protein>
    <recommendedName>
        <fullName evidence="2">Cyclin-like domain-containing protein</fullName>
    </recommendedName>
</protein>
<dbReference type="KEGG" id="smo:SELMODRAFT_236447"/>
<organism evidence="4">
    <name type="scientific">Selaginella moellendorffii</name>
    <name type="common">Spikemoss</name>
    <dbReference type="NCBI Taxonomy" id="88036"/>
    <lineage>
        <taxon>Eukaryota</taxon>
        <taxon>Viridiplantae</taxon>
        <taxon>Streptophyta</taxon>
        <taxon>Embryophyta</taxon>
        <taxon>Tracheophyta</taxon>
        <taxon>Lycopodiopsida</taxon>
        <taxon>Selaginellales</taxon>
        <taxon>Selaginellaceae</taxon>
        <taxon>Selaginella</taxon>
    </lineage>
</organism>
<dbReference type="PIRSF" id="PIRSF036580">
    <property type="entry name" value="Cyclin_L"/>
    <property type="match status" value="1"/>
</dbReference>
<evidence type="ECO:0000259" key="2">
    <source>
        <dbReference type="SMART" id="SM00385"/>
    </source>
</evidence>